<comment type="caution">
    <text evidence="1">The sequence shown here is derived from an EMBL/GenBank/DDBJ whole genome shotgun (WGS) entry which is preliminary data.</text>
</comment>
<protein>
    <recommendedName>
        <fullName evidence="3">YD repeat-containing protein</fullName>
    </recommendedName>
</protein>
<reference evidence="1" key="1">
    <citation type="submission" date="2019-07" db="EMBL/GenBank/DDBJ databases">
        <authorList>
            <person name="De-Chao Zhang Q."/>
        </authorList>
    </citation>
    <scope>NUCLEOTIDE SEQUENCE</scope>
    <source>
        <strain evidence="1">TP-CH-4</strain>
    </source>
</reference>
<gene>
    <name evidence="1" type="ORF">FK220_007840</name>
</gene>
<dbReference type="RefSeq" id="WP_152573765.1">
    <property type="nucleotide sequence ID" value="NZ_VIKU02000002.1"/>
</dbReference>
<evidence type="ECO:0008006" key="3">
    <source>
        <dbReference type="Google" id="ProtNLM"/>
    </source>
</evidence>
<dbReference type="Gene3D" id="2.180.10.10">
    <property type="entry name" value="RHS repeat-associated core"/>
    <property type="match status" value="1"/>
</dbReference>
<reference evidence="1" key="2">
    <citation type="submission" date="2020-03" db="EMBL/GenBank/DDBJ databases">
        <title>Flavobacteriaceae bacterium strain TP-CH-4, a member of the family Flavobacteriaceae isolated from a deep-sea seamount.</title>
        <authorList>
            <person name="Zhang D.-C."/>
        </authorList>
    </citation>
    <scope>NUCLEOTIDE SEQUENCE</scope>
    <source>
        <strain evidence="1">TP-CH-4</strain>
    </source>
</reference>
<name>A0A967AX69_9FLAO</name>
<proteinExistence type="predicted"/>
<dbReference type="EMBL" id="VIKU02000002">
    <property type="protein sequence ID" value="NHF59247.1"/>
    <property type="molecule type" value="Genomic_DNA"/>
</dbReference>
<keyword evidence="2" id="KW-1185">Reference proteome</keyword>
<accession>A0A967AX69</accession>
<organism evidence="1 2">
    <name type="scientific">Pelagihabitans pacificus</name>
    <dbReference type="NCBI Taxonomy" id="2696054"/>
    <lineage>
        <taxon>Bacteria</taxon>
        <taxon>Pseudomonadati</taxon>
        <taxon>Bacteroidota</taxon>
        <taxon>Flavobacteriia</taxon>
        <taxon>Flavobacteriales</taxon>
        <taxon>Flavobacteriaceae</taxon>
        <taxon>Pelagihabitans</taxon>
    </lineage>
</organism>
<sequence length="310" mass="36592">MIKNYAFFFLFYATVGSFILHSQEIRIFTIADFDLRGKVKRCLVSTDYGKEEYDFDEDGRLTKSVTRYNENDYDVTYYKYEQGELIEKRFENYRDKQFDEATSIANFYQIDSTQNRKVVEKIVSYDKSFLDQYEYLYDANGQLAKIIRTNEEGIDETNVEYKDYKNEHTVSYLINGEIQKSIRTSIGKSRNGATEKVVLTKKYIEGAPNTAMEEVYDGSDRLVSKTDFYFDLKIKQFAPETIITYGYDESDRLISTKTERGKAVERKEYIYQFDNEESGNWVKQIITPDNSYTTRKITYYELTEEVKQGD</sequence>
<evidence type="ECO:0000313" key="1">
    <source>
        <dbReference type="EMBL" id="NHF59247.1"/>
    </source>
</evidence>
<dbReference type="AlphaFoldDB" id="A0A967AX69"/>
<evidence type="ECO:0000313" key="2">
    <source>
        <dbReference type="Proteomes" id="UP000707206"/>
    </source>
</evidence>
<dbReference type="Proteomes" id="UP000707206">
    <property type="component" value="Unassembled WGS sequence"/>
</dbReference>